<dbReference type="AlphaFoldDB" id="H5X0V5"/>
<reference evidence="2 3" key="1">
    <citation type="journal article" date="2012" name="Stand. Genomic Sci.">
        <title>Genome sequence of the ocean sediment bacterium Saccharomonospora marina type strain (XMU15(T)).</title>
        <authorList>
            <person name="Klenk H.P."/>
            <person name="Lu M."/>
            <person name="Lucas S."/>
            <person name="Lapidus A."/>
            <person name="Copeland A."/>
            <person name="Pitluck S."/>
            <person name="Goodwin L.A."/>
            <person name="Han C."/>
            <person name="Tapia R."/>
            <person name="Brambilla E.M."/>
            <person name="Potter G."/>
            <person name="Land M."/>
            <person name="Ivanova N."/>
            <person name="Rohde M."/>
            <person name="Goker M."/>
            <person name="Detter J.C."/>
            <person name="Li W.J."/>
            <person name="Kyrpides N.C."/>
            <person name="Woyke T."/>
        </authorList>
    </citation>
    <scope>NUCLEOTIDE SEQUENCE [LARGE SCALE GENOMIC DNA]</scope>
    <source>
        <strain evidence="2 3">XMU15</strain>
    </source>
</reference>
<dbReference type="HOGENOM" id="CLU_2083175_0_0_11"/>
<dbReference type="STRING" id="882083.SacmaDRAFT_3742"/>
<dbReference type="RefSeq" id="WP_009155337.1">
    <property type="nucleotide sequence ID" value="NZ_CM001439.1"/>
</dbReference>
<organism evidence="2 3">
    <name type="scientific">Saccharomonospora marina XMU15</name>
    <dbReference type="NCBI Taxonomy" id="882083"/>
    <lineage>
        <taxon>Bacteria</taxon>
        <taxon>Bacillati</taxon>
        <taxon>Actinomycetota</taxon>
        <taxon>Actinomycetes</taxon>
        <taxon>Pseudonocardiales</taxon>
        <taxon>Pseudonocardiaceae</taxon>
        <taxon>Saccharomonospora</taxon>
    </lineage>
</organism>
<evidence type="ECO:0000313" key="3">
    <source>
        <dbReference type="Proteomes" id="UP000004926"/>
    </source>
</evidence>
<keyword evidence="3" id="KW-1185">Reference proteome</keyword>
<sequence length="117" mass="12024">MDGLREWTSALCSNLGLDASGVNSADGVNAGQNPVATAGAAKTSGVADIADTANMDTADRELIVDLARCAGRTVAEQAGPITAYLVGVAVGRGLSPAEAVARLDELTLNWPRIDWRD</sequence>
<feature type="domain" description="DUF6457" evidence="1">
    <location>
        <begin position="3"/>
        <end position="111"/>
    </location>
</feature>
<evidence type="ECO:0000313" key="2">
    <source>
        <dbReference type="EMBL" id="EHR51955.1"/>
    </source>
</evidence>
<dbReference type="Proteomes" id="UP000004926">
    <property type="component" value="Chromosome"/>
</dbReference>
<gene>
    <name evidence="2" type="ORF">SacmaDRAFT_3742</name>
</gene>
<evidence type="ECO:0000259" key="1">
    <source>
        <dbReference type="Pfam" id="PF20058"/>
    </source>
</evidence>
<proteinExistence type="predicted"/>
<name>H5X0V5_9PSEU</name>
<dbReference type="EMBL" id="CM001439">
    <property type="protein sequence ID" value="EHR51955.1"/>
    <property type="molecule type" value="Genomic_DNA"/>
</dbReference>
<dbReference type="Pfam" id="PF20058">
    <property type="entry name" value="DUF6457"/>
    <property type="match status" value="1"/>
</dbReference>
<dbReference type="InterPro" id="IPR045598">
    <property type="entry name" value="DUF6457"/>
</dbReference>
<accession>H5X0V5</accession>
<protein>
    <recommendedName>
        <fullName evidence="1">DUF6457 domain-containing protein</fullName>
    </recommendedName>
</protein>